<gene>
    <name evidence="2" type="ORF">BpHYR1_011580</name>
</gene>
<evidence type="ECO:0000313" key="2">
    <source>
        <dbReference type="EMBL" id="RNA07926.1"/>
    </source>
</evidence>
<feature type="compositionally biased region" description="Low complexity" evidence="1">
    <location>
        <begin position="1"/>
        <end position="11"/>
    </location>
</feature>
<dbReference type="AlphaFoldDB" id="A0A3M7Q940"/>
<dbReference type="EMBL" id="REGN01006901">
    <property type="protein sequence ID" value="RNA07926.1"/>
    <property type="molecule type" value="Genomic_DNA"/>
</dbReference>
<organism evidence="2 3">
    <name type="scientific">Brachionus plicatilis</name>
    <name type="common">Marine rotifer</name>
    <name type="synonym">Brachionus muelleri</name>
    <dbReference type="NCBI Taxonomy" id="10195"/>
    <lineage>
        <taxon>Eukaryota</taxon>
        <taxon>Metazoa</taxon>
        <taxon>Spiralia</taxon>
        <taxon>Gnathifera</taxon>
        <taxon>Rotifera</taxon>
        <taxon>Eurotatoria</taxon>
        <taxon>Monogononta</taxon>
        <taxon>Pseudotrocha</taxon>
        <taxon>Ploima</taxon>
        <taxon>Brachionidae</taxon>
        <taxon>Brachionus</taxon>
    </lineage>
</organism>
<comment type="caution">
    <text evidence="2">The sequence shown here is derived from an EMBL/GenBank/DDBJ whole genome shotgun (WGS) entry which is preliminary data.</text>
</comment>
<proteinExistence type="predicted"/>
<protein>
    <submittedName>
        <fullName evidence="2">Uncharacterized protein</fullName>
    </submittedName>
</protein>
<keyword evidence="3" id="KW-1185">Reference proteome</keyword>
<dbReference type="Proteomes" id="UP000276133">
    <property type="component" value="Unassembled WGS sequence"/>
</dbReference>
<evidence type="ECO:0000313" key="3">
    <source>
        <dbReference type="Proteomes" id="UP000276133"/>
    </source>
</evidence>
<name>A0A3M7Q940_BRAPC</name>
<evidence type="ECO:0000256" key="1">
    <source>
        <dbReference type="SAM" id="MobiDB-lite"/>
    </source>
</evidence>
<feature type="non-terminal residue" evidence="2">
    <location>
        <position position="91"/>
    </location>
</feature>
<feature type="region of interest" description="Disordered" evidence="1">
    <location>
        <begin position="1"/>
        <end position="50"/>
    </location>
</feature>
<feature type="compositionally biased region" description="Acidic residues" evidence="1">
    <location>
        <begin position="24"/>
        <end position="33"/>
    </location>
</feature>
<sequence>MTKKSSSTSKENPPKKTPNKPETDSEATENEEEKTEKTKITRKTKAKDKDTEMIAILYDIPDEKHPFHNLHRVHSSVPINEITDKIDREDV</sequence>
<reference evidence="2 3" key="1">
    <citation type="journal article" date="2018" name="Sci. Rep.">
        <title>Genomic signatures of local adaptation to the degree of environmental predictability in rotifers.</title>
        <authorList>
            <person name="Franch-Gras L."/>
            <person name="Hahn C."/>
            <person name="Garcia-Roger E.M."/>
            <person name="Carmona M.J."/>
            <person name="Serra M."/>
            <person name="Gomez A."/>
        </authorList>
    </citation>
    <scope>NUCLEOTIDE SEQUENCE [LARGE SCALE GENOMIC DNA]</scope>
    <source>
        <strain evidence="2">HYR1</strain>
    </source>
</reference>
<accession>A0A3M7Q940</accession>